<name>A0A1G4NW94_9FLOR</name>
<accession>A0A1G4NW94</accession>
<geneLocation type="chloroplast" evidence="2"/>
<organism evidence="2">
    <name type="scientific">Nemalion sp. H.1444</name>
    <dbReference type="NCBI Taxonomy" id="1907586"/>
    <lineage>
        <taxon>Eukaryota</taxon>
        <taxon>Rhodophyta</taxon>
        <taxon>Florideophyceae</taxon>
        <taxon>Nemaliophycidae</taxon>
        <taxon>Nemaliales</taxon>
        <taxon>Nemaliaceae</taxon>
        <taxon>Nemalion</taxon>
    </lineage>
</organism>
<proteinExistence type="predicted"/>
<evidence type="ECO:0000313" key="2">
    <source>
        <dbReference type="EMBL" id="SCW22948.1"/>
    </source>
</evidence>
<protein>
    <recommendedName>
        <fullName evidence="1">DUF4346 domain-containing protein</fullName>
    </recommendedName>
</protein>
<feature type="domain" description="DUF4346" evidence="1">
    <location>
        <begin position="39"/>
        <end position="117"/>
    </location>
</feature>
<sequence length="118" mass="13296">MSKNLPEIPRTFLDNFHSRNGTISTIVEDPIYCTVYTKLSNQIAIEFYVQKLHTLGAPLSANRPLVLFQAHSANKIYELIKSHTTICNQLSSQHGLYIGMELIKAEIALLTAQLYCQS</sequence>
<reference evidence="2" key="1">
    <citation type="submission" date="2016-10" db="EMBL/GenBank/DDBJ databases">
        <title>Chloroplast genomes as a tool to resolve red algal phylogenies: a case study in the Nemaliales.</title>
        <authorList>
            <person name="Costa J.F."/>
            <person name="Lin S.M."/>
            <person name="Macaya E.C."/>
            <person name="Fernandez-Garcia C."/>
            <person name="Verbruggen H."/>
        </authorList>
    </citation>
    <scope>NUCLEOTIDE SEQUENCE</scope>
    <source>
        <strain evidence="2">H.1444</strain>
    </source>
</reference>
<dbReference type="InterPro" id="IPR025595">
    <property type="entry name" value="PterinBD-DUF4346"/>
</dbReference>
<dbReference type="Pfam" id="PF14251">
    <property type="entry name" value="PterinBD-DUF4346"/>
    <property type="match status" value="1"/>
</dbReference>
<gene>
    <name evidence="2" type="primary">ORF_1</name>
    <name evidence="2" type="ORF">H1444_77</name>
</gene>
<dbReference type="AlphaFoldDB" id="A0A1G4NW94"/>
<keyword evidence="2" id="KW-0934">Plastid</keyword>
<dbReference type="EMBL" id="LT622871">
    <property type="protein sequence ID" value="SCW22948.1"/>
    <property type="molecule type" value="Genomic_DNA"/>
</dbReference>
<evidence type="ECO:0000259" key="1">
    <source>
        <dbReference type="Pfam" id="PF14251"/>
    </source>
</evidence>
<keyword evidence="2" id="KW-0150">Chloroplast</keyword>
<reference evidence="2" key="2">
    <citation type="submission" date="2016-10" db="EMBL/GenBank/DDBJ databases">
        <authorList>
            <person name="de Groot N.N."/>
        </authorList>
    </citation>
    <scope>NUCLEOTIDE SEQUENCE</scope>
    <source>
        <strain evidence="2">H.1444</strain>
    </source>
</reference>